<comment type="caution">
    <text evidence="3">The sequence shown here is derived from an EMBL/GenBank/DDBJ whole genome shotgun (WGS) entry which is preliminary data.</text>
</comment>
<dbReference type="InterPro" id="IPR036761">
    <property type="entry name" value="TTHA0802/YceI-like_sf"/>
</dbReference>
<dbReference type="SUPFAM" id="SSF101874">
    <property type="entry name" value="YceI-like"/>
    <property type="match status" value="1"/>
</dbReference>
<evidence type="ECO:0000313" key="4">
    <source>
        <dbReference type="Proteomes" id="UP000560000"/>
    </source>
</evidence>
<evidence type="ECO:0000259" key="2">
    <source>
        <dbReference type="SMART" id="SM00867"/>
    </source>
</evidence>
<dbReference type="RefSeq" id="WP_161782304.1">
    <property type="nucleotide sequence ID" value="NZ_JACHET010000001.1"/>
</dbReference>
<dbReference type="Pfam" id="PF04264">
    <property type="entry name" value="YceI"/>
    <property type="match status" value="1"/>
</dbReference>
<reference evidence="3 4" key="1">
    <citation type="submission" date="2020-08" db="EMBL/GenBank/DDBJ databases">
        <title>Genomic Encyclopedia of Type Strains, Phase IV (KMG-IV): sequencing the most valuable type-strain genomes for metagenomic binning, comparative biology and taxonomic classification.</title>
        <authorList>
            <person name="Goeker M."/>
        </authorList>
    </citation>
    <scope>NUCLEOTIDE SEQUENCE [LARGE SCALE GENOMIC DNA]</scope>
    <source>
        <strain evidence="3 4">DSM 107085</strain>
    </source>
</reference>
<evidence type="ECO:0000313" key="3">
    <source>
        <dbReference type="EMBL" id="MBB6184878.1"/>
    </source>
</evidence>
<dbReference type="SMART" id="SM00867">
    <property type="entry name" value="YceI"/>
    <property type="match status" value="1"/>
</dbReference>
<evidence type="ECO:0000256" key="1">
    <source>
        <dbReference type="SAM" id="SignalP"/>
    </source>
</evidence>
<proteinExistence type="predicted"/>
<dbReference type="OrthoDB" id="5966233at2"/>
<dbReference type="AlphaFoldDB" id="A0A841KSE7"/>
<keyword evidence="1" id="KW-0732">Signal</keyword>
<sequence length="213" mass="24022">MRTESLRRRFRWPLALAMLLACATAARASVPDVLHIDPVQSYAGFSVRLIWWQSVVGQFNDVRGQVRIDPDRRTARVHASIRVDSVVVKPSRFRERLLGKHFFDVGTYPDILFVSDPMPLSLLESSHEHLKGTLTLHGVTRPMTLQLYGAHCPAPHLADCTLRLRGWLDRTRFDMRAYRALVSSRVHLDLVIHLQAEPEPSPASSAPARASSS</sequence>
<dbReference type="PANTHER" id="PTHR34406:SF1">
    <property type="entry name" value="PROTEIN YCEI"/>
    <property type="match status" value="1"/>
</dbReference>
<feature type="signal peptide" evidence="1">
    <location>
        <begin position="1"/>
        <end position="28"/>
    </location>
</feature>
<dbReference type="PROSITE" id="PS51257">
    <property type="entry name" value="PROKAR_LIPOPROTEIN"/>
    <property type="match status" value="1"/>
</dbReference>
<protein>
    <submittedName>
        <fullName evidence="3">Polyisoprenoid-binding protein YceI</fullName>
    </submittedName>
</protein>
<accession>A0A841KSE7</accession>
<feature type="domain" description="Lipid/polyisoprenoid-binding YceI-like" evidence="2">
    <location>
        <begin position="33"/>
        <end position="197"/>
    </location>
</feature>
<dbReference type="Gene3D" id="2.40.128.110">
    <property type="entry name" value="Lipid/polyisoprenoid-binding, YceI-like"/>
    <property type="match status" value="1"/>
</dbReference>
<dbReference type="Proteomes" id="UP000560000">
    <property type="component" value="Unassembled WGS sequence"/>
</dbReference>
<gene>
    <name evidence="3" type="ORF">HNQ86_002223</name>
</gene>
<feature type="chain" id="PRO_5032933499" evidence="1">
    <location>
        <begin position="29"/>
        <end position="213"/>
    </location>
</feature>
<dbReference type="EMBL" id="JACHET010000001">
    <property type="protein sequence ID" value="MBB6184878.1"/>
    <property type="molecule type" value="Genomic_DNA"/>
</dbReference>
<dbReference type="PANTHER" id="PTHR34406">
    <property type="entry name" value="PROTEIN YCEI"/>
    <property type="match status" value="1"/>
</dbReference>
<organism evidence="3 4">
    <name type="scientific">Oleiagrimonas soli</name>
    <dbReference type="NCBI Taxonomy" id="1543381"/>
    <lineage>
        <taxon>Bacteria</taxon>
        <taxon>Pseudomonadati</taxon>
        <taxon>Pseudomonadota</taxon>
        <taxon>Gammaproteobacteria</taxon>
        <taxon>Lysobacterales</taxon>
        <taxon>Rhodanobacteraceae</taxon>
        <taxon>Oleiagrimonas</taxon>
    </lineage>
</organism>
<dbReference type="InterPro" id="IPR007372">
    <property type="entry name" value="Lipid/polyisoprenoid-bd_YceI"/>
</dbReference>
<name>A0A841KSE7_9GAMM</name>